<dbReference type="EMBL" id="LAZR01054161">
    <property type="protein sequence ID" value="KKK79148.1"/>
    <property type="molecule type" value="Genomic_DNA"/>
</dbReference>
<dbReference type="PANTHER" id="PTHR43818">
    <property type="entry name" value="BCDNA.GH03377"/>
    <property type="match status" value="1"/>
</dbReference>
<dbReference type="AlphaFoldDB" id="A0A0F8YCN6"/>
<dbReference type="SUPFAM" id="SSF51735">
    <property type="entry name" value="NAD(P)-binding Rossmann-fold domains"/>
    <property type="match status" value="1"/>
</dbReference>
<dbReference type="InterPro" id="IPR043906">
    <property type="entry name" value="Gfo/Idh/MocA_OxRdtase_bact_C"/>
</dbReference>
<organism evidence="3">
    <name type="scientific">marine sediment metagenome</name>
    <dbReference type="NCBI Taxonomy" id="412755"/>
    <lineage>
        <taxon>unclassified sequences</taxon>
        <taxon>metagenomes</taxon>
        <taxon>ecological metagenomes</taxon>
    </lineage>
</organism>
<protein>
    <recommendedName>
        <fullName evidence="4">Gfo/Idh/MocA-like oxidoreductase N-terminal domain-containing protein</fullName>
    </recommendedName>
</protein>
<reference evidence="3" key="1">
    <citation type="journal article" date="2015" name="Nature">
        <title>Complex archaea that bridge the gap between prokaryotes and eukaryotes.</title>
        <authorList>
            <person name="Spang A."/>
            <person name="Saw J.H."/>
            <person name="Jorgensen S.L."/>
            <person name="Zaremba-Niedzwiedzka K."/>
            <person name="Martijn J."/>
            <person name="Lind A.E."/>
            <person name="van Eijk R."/>
            <person name="Schleper C."/>
            <person name="Guy L."/>
            <person name="Ettema T.J."/>
        </authorList>
    </citation>
    <scope>NUCLEOTIDE SEQUENCE</scope>
</reference>
<dbReference type="InterPro" id="IPR006311">
    <property type="entry name" value="TAT_signal"/>
</dbReference>
<dbReference type="PROSITE" id="PS51318">
    <property type="entry name" value="TAT"/>
    <property type="match status" value="1"/>
</dbReference>
<evidence type="ECO:0000259" key="1">
    <source>
        <dbReference type="Pfam" id="PF01408"/>
    </source>
</evidence>
<dbReference type="PANTHER" id="PTHR43818:SF10">
    <property type="entry name" value="NADH-DEPENDENT DEHYDROGENASE-RELATED"/>
    <property type="match status" value="1"/>
</dbReference>
<gene>
    <name evidence="3" type="ORF">LCGC14_2836430</name>
</gene>
<accession>A0A0F8YCN6</accession>
<feature type="domain" description="Gfo/Idh/MocA-like oxidoreductase N-terminal" evidence="1">
    <location>
        <begin position="47"/>
        <end position="187"/>
    </location>
</feature>
<proteinExistence type="predicted"/>
<evidence type="ECO:0000259" key="2">
    <source>
        <dbReference type="Pfam" id="PF19051"/>
    </source>
</evidence>
<evidence type="ECO:0008006" key="4">
    <source>
        <dbReference type="Google" id="ProtNLM"/>
    </source>
</evidence>
<dbReference type="Pfam" id="PF19051">
    <property type="entry name" value="GFO_IDH_MocA_C2"/>
    <property type="match status" value="1"/>
</dbReference>
<dbReference type="InterPro" id="IPR036291">
    <property type="entry name" value="NAD(P)-bd_dom_sf"/>
</dbReference>
<dbReference type="InterPro" id="IPR050463">
    <property type="entry name" value="Gfo/Idh/MocA_oxidrdct_glycsds"/>
</dbReference>
<name>A0A0F8YCN6_9ZZZZ</name>
<dbReference type="Pfam" id="PF01408">
    <property type="entry name" value="GFO_IDH_MocA"/>
    <property type="match status" value="1"/>
</dbReference>
<sequence length="276" mass="30964">MQRKPPIARREFLKQATTATGAAWLAPHVIPSSALGLDENTAPSNRINVAAIGVGMMGTNDLRSFMTTFGELQFTAVCDVDRQRVNVNGTTYGREPARQIVEDHYAKKASGTYQGCREYVDYRELLDKEPDLDAVLVDTPDHAHAVVSIAAMKKGKHVFCQKPLTHSVFEARRMAETARETKVATQCGTGNYTSEGTYRLREWIADGAIGAVREVHNWSNRPVWPQGIDRPQETPPVPPGLDWDLWLGPAPYRPYHPIYLPFVWRGRIWGQRALCH</sequence>
<comment type="caution">
    <text evidence="3">The sequence shown here is derived from an EMBL/GenBank/DDBJ whole genome shotgun (WGS) entry which is preliminary data.</text>
</comment>
<dbReference type="InterPro" id="IPR000683">
    <property type="entry name" value="Gfo/Idh/MocA-like_OxRdtase_N"/>
</dbReference>
<feature type="domain" description="Gfo/Idh/MocA-like oxidoreductase bacterial type C-terminal" evidence="2">
    <location>
        <begin position="233"/>
        <end position="266"/>
    </location>
</feature>
<evidence type="ECO:0000313" key="3">
    <source>
        <dbReference type="EMBL" id="KKK79148.1"/>
    </source>
</evidence>
<dbReference type="GO" id="GO:0000166">
    <property type="term" value="F:nucleotide binding"/>
    <property type="evidence" value="ECO:0007669"/>
    <property type="project" value="InterPro"/>
</dbReference>
<dbReference type="Gene3D" id="3.40.50.720">
    <property type="entry name" value="NAD(P)-binding Rossmann-like Domain"/>
    <property type="match status" value="1"/>
</dbReference>